<evidence type="ECO:0000256" key="2">
    <source>
        <dbReference type="ARBA" id="ARBA00023002"/>
    </source>
</evidence>
<comment type="similarity">
    <text evidence="1">Belongs to the short-chain dehydrogenases/reductases (SDR) family.</text>
</comment>
<keyword evidence="4" id="KW-1185">Reference proteome</keyword>
<dbReference type="PANTHER" id="PTHR42901">
    <property type="entry name" value="ALCOHOL DEHYDROGENASE"/>
    <property type="match status" value="1"/>
</dbReference>
<evidence type="ECO:0000313" key="4">
    <source>
        <dbReference type="Proteomes" id="UP000198976"/>
    </source>
</evidence>
<dbReference type="SUPFAM" id="SSF51735">
    <property type="entry name" value="NAD(P)-binding Rossmann-fold domains"/>
    <property type="match status" value="1"/>
</dbReference>
<evidence type="ECO:0000313" key="3">
    <source>
        <dbReference type="EMBL" id="SDT94427.1"/>
    </source>
</evidence>
<keyword evidence="2" id="KW-0560">Oxidoreductase</keyword>
<gene>
    <name evidence="3" type="ORF">SAMN04489714_1110</name>
</gene>
<dbReference type="InterPro" id="IPR002347">
    <property type="entry name" value="SDR_fam"/>
</dbReference>
<sequence>MCDGNIGLLVEDDKEQGSQVVDDLLNNVPRVTGAHSGPLTELTRCHRTSFRVRRDHNGVMTTSPSAGQPTRRAIVTGASSGIGQETVRQLRDRNWEIIAVARRGDRLKDLAHECGCIPFAADLVDEGQVDALARFADEKGAVDALVNCAGGARGIETIADAVVDKWQHMFDINVKTTLQLTRALLPQMRERGGDIVFLTSTAAHDTYPGGGGYVAAKHAERIIANTLRIELVGEPVRIIEIAPGMVKTEEFSLRRLESQEAADSVYEGVAEPLTAADIADAIVWTLTRPSHVNIDSMIIRPRAQASNTLVARETDESN</sequence>
<protein>
    <submittedName>
        <fullName evidence="3">NADP-dependent 3-hydroxy acid dehydrogenase YdfG</fullName>
    </submittedName>
</protein>
<reference evidence="3 4" key="1">
    <citation type="submission" date="2016-10" db="EMBL/GenBank/DDBJ databases">
        <authorList>
            <person name="Varghese N."/>
            <person name="Submissions S."/>
        </authorList>
    </citation>
    <scope>NUCLEOTIDE SEQUENCE [LARGE SCALE GENOMIC DNA]</scope>
    <source>
        <strain evidence="3 4">DSM 9169</strain>
    </source>
</reference>
<dbReference type="EMBL" id="LT629792">
    <property type="protein sequence ID" value="SDT94427.1"/>
    <property type="molecule type" value="Genomic_DNA"/>
</dbReference>
<dbReference type="Gene3D" id="3.40.50.720">
    <property type="entry name" value="NAD(P)-binding Rossmann-like Domain"/>
    <property type="match status" value="1"/>
</dbReference>
<proteinExistence type="inferred from homology"/>
<dbReference type="Proteomes" id="UP000198976">
    <property type="component" value="Chromosome I"/>
</dbReference>
<name>A0ABY0V7G5_9ACTO</name>
<organism evidence="3 4">
    <name type="scientific">Schaalia radingae</name>
    <dbReference type="NCBI Taxonomy" id="131110"/>
    <lineage>
        <taxon>Bacteria</taxon>
        <taxon>Bacillati</taxon>
        <taxon>Actinomycetota</taxon>
        <taxon>Actinomycetes</taxon>
        <taxon>Actinomycetales</taxon>
        <taxon>Actinomycetaceae</taxon>
        <taxon>Schaalia</taxon>
    </lineage>
</organism>
<dbReference type="PANTHER" id="PTHR42901:SF1">
    <property type="entry name" value="ALCOHOL DEHYDROGENASE"/>
    <property type="match status" value="1"/>
</dbReference>
<dbReference type="Pfam" id="PF00106">
    <property type="entry name" value="adh_short"/>
    <property type="match status" value="1"/>
</dbReference>
<accession>A0ABY0V7G5</accession>
<evidence type="ECO:0000256" key="1">
    <source>
        <dbReference type="ARBA" id="ARBA00006484"/>
    </source>
</evidence>
<dbReference type="PRINTS" id="PR00081">
    <property type="entry name" value="GDHRDH"/>
</dbReference>
<dbReference type="InterPro" id="IPR036291">
    <property type="entry name" value="NAD(P)-bd_dom_sf"/>
</dbReference>